<evidence type="ECO:0000256" key="1">
    <source>
        <dbReference type="ARBA" id="ARBA00006594"/>
    </source>
</evidence>
<dbReference type="InterPro" id="IPR002052">
    <property type="entry name" value="DNA_methylase_N6_adenine_CS"/>
</dbReference>
<dbReference type="Gene3D" id="3.40.50.150">
    <property type="entry name" value="Vaccinia Virus protein VP39"/>
    <property type="match status" value="1"/>
</dbReference>
<evidence type="ECO:0000313" key="11">
    <source>
        <dbReference type="EMBL" id="MYD91340.1"/>
    </source>
</evidence>
<dbReference type="PRINTS" id="PR00507">
    <property type="entry name" value="N12N6MTFRASE"/>
</dbReference>
<dbReference type="Gene3D" id="1.20.1260.30">
    <property type="match status" value="1"/>
</dbReference>
<evidence type="ECO:0000259" key="9">
    <source>
        <dbReference type="Pfam" id="PF02384"/>
    </source>
</evidence>
<comment type="catalytic activity">
    <reaction evidence="7">
        <text>a 2'-deoxyadenosine in DNA + S-adenosyl-L-methionine = an N(6)-methyl-2'-deoxyadenosine in DNA + S-adenosyl-L-homocysteine + H(+)</text>
        <dbReference type="Rhea" id="RHEA:15197"/>
        <dbReference type="Rhea" id="RHEA-COMP:12418"/>
        <dbReference type="Rhea" id="RHEA-COMP:12419"/>
        <dbReference type="ChEBI" id="CHEBI:15378"/>
        <dbReference type="ChEBI" id="CHEBI:57856"/>
        <dbReference type="ChEBI" id="CHEBI:59789"/>
        <dbReference type="ChEBI" id="CHEBI:90615"/>
        <dbReference type="ChEBI" id="CHEBI:90616"/>
        <dbReference type="EC" id="2.1.1.72"/>
    </reaction>
</comment>
<proteinExistence type="inferred from homology"/>
<dbReference type="SUPFAM" id="SSF53335">
    <property type="entry name" value="S-adenosyl-L-methionine-dependent methyltransferases"/>
    <property type="match status" value="1"/>
</dbReference>
<dbReference type="Pfam" id="PF12161">
    <property type="entry name" value="HsdM_N"/>
    <property type="match status" value="1"/>
</dbReference>
<dbReference type="InterPro" id="IPR051537">
    <property type="entry name" value="DNA_Adenine_Mtase"/>
</dbReference>
<protein>
    <recommendedName>
        <fullName evidence="2">site-specific DNA-methyltransferase (adenine-specific)</fullName>
        <ecNumber evidence="2">2.1.1.72</ecNumber>
    </recommendedName>
</protein>
<feature type="coiled-coil region" evidence="8">
    <location>
        <begin position="479"/>
        <end position="506"/>
    </location>
</feature>
<evidence type="ECO:0000256" key="5">
    <source>
        <dbReference type="ARBA" id="ARBA00022691"/>
    </source>
</evidence>
<keyword evidence="4 11" id="KW-0808">Transferase</keyword>
<accession>A0A6B1DU46</accession>
<dbReference type="Pfam" id="PF02384">
    <property type="entry name" value="N6_Mtase"/>
    <property type="match status" value="1"/>
</dbReference>
<reference evidence="11" key="1">
    <citation type="submission" date="2019-09" db="EMBL/GenBank/DDBJ databases">
        <title>Characterisation of the sponge microbiome using genome-centric metagenomics.</title>
        <authorList>
            <person name="Engelberts J.P."/>
            <person name="Robbins S.J."/>
            <person name="De Goeij J.M."/>
            <person name="Aranda M."/>
            <person name="Bell S.C."/>
            <person name="Webster N.S."/>
        </authorList>
    </citation>
    <scope>NUCLEOTIDE SEQUENCE</scope>
    <source>
        <strain evidence="11">SB0662_bin_9</strain>
    </source>
</reference>
<comment type="similarity">
    <text evidence="1">Belongs to the N(4)/N(6)-methyltransferase family.</text>
</comment>
<dbReference type="EC" id="2.1.1.72" evidence="2"/>
<evidence type="ECO:0000256" key="3">
    <source>
        <dbReference type="ARBA" id="ARBA00022603"/>
    </source>
</evidence>
<evidence type="ECO:0000256" key="8">
    <source>
        <dbReference type="SAM" id="Coils"/>
    </source>
</evidence>
<dbReference type="GO" id="GO:0032259">
    <property type="term" value="P:methylation"/>
    <property type="evidence" value="ECO:0007669"/>
    <property type="project" value="UniProtKB-KW"/>
</dbReference>
<dbReference type="PANTHER" id="PTHR42933">
    <property type="entry name" value="SLR6095 PROTEIN"/>
    <property type="match status" value="1"/>
</dbReference>
<dbReference type="GO" id="GO:0009007">
    <property type="term" value="F:site-specific DNA-methyltransferase (adenine-specific) activity"/>
    <property type="evidence" value="ECO:0007669"/>
    <property type="project" value="UniProtKB-EC"/>
</dbReference>
<evidence type="ECO:0000256" key="2">
    <source>
        <dbReference type="ARBA" id="ARBA00011900"/>
    </source>
</evidence>
<keyword evidence="8" id="KW-0175">Coiled coil</keyword>
<dbReference type="GO" id="GO:0008170">
    <property type="term" value="F:N-methyltransferase activity"/>
    <property type="evidence" value="ECO:0007669"/>
    <property type="project" value="InterPro"/>
</dbReference>
<dbReference type="AlphaFoldDB" id="A0A6B1DU46"/>
<keyword evidence="5" id="KW-0949">S-adenosyl-L-methionine</keyword>
<dbReference type="InterPro" id="IPR022749">
    <property type="entry name" value="D12N6_MeTrfase_N"/>
</dbReference>
<keyword evidence="6" id="KW-0680">Restriction system</keyword>
<dbReference type="GO" id="GO:0003677">
    <property type="term" value="F:DNA binding"/>
    <property type="evidence" value="ECO:0007669"/>
    <property type="project" value="InterPro"/>
</dbReference>
<dbReference type="PROSITE" id="PS00092">
    <property type="entry name" value="N6_MTASE"/>
    <property type="match status" value="1"/>
</dbReference>
<dbReference type="EMBL" id="VXPY01000094">
    <property type="protein sequence ID" value="MYD91340.1"/>
    <property type="molecule type" value="Genomic_DNA"/>
</dbReference>
<evidence type="ECO:0000256" key="7">
    <source>
        <dbReference type="ARBA" id="ARBA00047942"/>
    </source>
</evidence>
<gene>
    <name evidence="11" type="ORF">F4Y08_13560</name>
</gene>
<dbReference type="PANTHER" id="PTHR42933:SF3">
    <property type="entry name" value="TYPE I RESTRICTION ENZYME MJAVIII METHYLASE SUBUNIT"/>
    <property type="match status" value="1"/>
</dbReference>
<name>A0A6B1DU46_9CHLR</name>
<organism evidence="11">
    <name type="scientific">Caldilineaceae bacterium SB0662_bin_9</name>
    <dbReference type="NCBI Taxonomy" id="2605258"/>
    <lineage>
        <taxon>Bacteria</taxon>
        <taxon>Bacillati</taxon>
        <taxon>Chloroflexota</taxon>
        <taxon>Caldilineae</taxon>
        <taxon>Caldilineales</taxon>
        <taxon>Caldilineaceae</taxon>
    </lineage>
</organism>
<sequence length="511" mass="56838">MPMTLSRQELETKLWQAADILRGQIDAADYKNYIFSILFLKRLSDRFDEEVENAVALGVTRDVALNDRDEHEFFVPESARWRILTGASMNLGEALNIAGHAIEDANTPRLDGVLAGTNWNDESKLGSPANRERIIRSLLNHFSGLDLRDENLREDAGGGGNVLGDAYEYLIDRFADDAGKKGGEFYTPRSVVRLIIELLQPHEGMRICDPTAGSGGMLIYSAQYVQEHGGDRRNLALHGQERNLGTLAIGKLNLLLHGLRAGRLEAGDIIVEPGLVDPSGRLLSYDRVIANPPFSLKNWGHDFAPNDPHHRFDRYGAIPPRTRGDLAFLLHMLAVTNSQGMVGVVMPHGILFRGGAEGKIRKGIVEADLFEAIIGLAPNLFSGASIPVAICVLNKAKPIERRGKVLFVDAAQEGYFRQEKARNFIDREHIDKMVEAYEAFEGVDRFAHVADLEEIEANDFNLNISRYVDTTEPVDVMSVEDALAELRDAEQRRDEAVAKMDKLLMELGYVR</sequence>
<dbReference type="InterPro" id="IPR038333">
    <property type="entry name" value="T1MK-like_N_sf"/>
</dbReference>
<evidence type="ECO:0000256" key="6">
    <source>
        <dbReference type="ARBA" id="ARBA00022747"/>
    </source>
</evidence>
<comment type="caution">
    <text evidence="11">The sequence shown here is derived from an EMBL/GenBank/DDBJ whole genome shotgun (WGS) entry which is preliminary data.</text>
</comment>
<dbReference type="InterPro" id="IPR003356">
    <property type="entry name" value="DNA_methylase_A-5"/>
</dbReference>
<feature type="domain" description="DNA methylase adenine-specific" evidence="9">
    <location>
        <begin position="161"/>
        <end position="472"/>
    </location>
</feature>
<dbReference type="InterPro" id="IPR029063">
    <property type="entry name" value="SAM-dependent_MTases_sf"/>
</dbReference>
<keyword evidence="3 11" id="KW-0489">Methyltransferase</keyword>
<evidence type="ECO:0000259" key="10">
    <source>
        <dbReference type="Pfam" id="PF12161"/>
    </source>
</evidence>
<feature type="domain" description="N6 adenine-specific DNA methyltransferase N-terminal" evidence="10">
    <location>
        <begin position="10"/>
        <end position="142"/>
    </location>
</feature>
<evidence type="ECO:0000256" key="4">
    <source>
        <dbReference type="ARBA" id="ARBA00022679"/>
    </source>
</evidence>
<dbReference type="GO" id="GO:0009307">
    <property type="term" value="P:DNA restriction-modification system"/>
    <property type="evidence" value="ECO:0007669"/>
    <property type="project" value="UniProtKB-KW"/>
</dbReference>